<name>A0A914PDE8_9BILA</name>
<dbReference type="SUPFAM" id="SSF50405">
    <property type="entry name" value="Actin-crosslinking proteins"/>
    <property type="match status" value="1"/>
</dbReference>
<dbReference type="PANTHER" id="PTHR33351">
    <property type="entry name" value="HISACTOPHILIN-1-RELATED"/>
    <property type="match status" value="1"/>
</dbReference>
<sequence>MGNPFSKNGIATKIVEAVPGGGLITAPIHALKGNPDHANRAALGALGSLTASIFGGGLGTVGTILAATTNAGREKILDELKVTPEKKKTITASMKSGNFDKAAEILMEHGKHKISENARQLSAESGGRRCLKSIHGTYLRAYNSEWKVDMTNGPPKAWENWYVEDWQGKVVFKAIHSPGRFLRAYPNGHVDLVDRPQAWEIWKPFKNEDGSWSFLSAHGQWLSVRSDGSVCTMEKCDAWEHFWLERW</sequence>
<dbReference type="CDD" id="cd00257">
    <property type="entry name" value="beta-trefoil_FSCN-like"/>
    <property type="match status" value="1"/>
</dbReference>
<dbReference type="InterPro" id="IPR052883">
    <property type="entry name" value="Hisactophilin"/>
</dbReference>
<dbReference type="InterPro" id="IPR008999">
    <property type="entry name" value="Actin-crosslinking"/>
</dbReference>
<keyword evidence="1" id="KW-1185">Reference proteome</keyword>
<protein>
    <submittedName>
        <fullName evidence="2">Uncharacterized protein</fullName>
    </submittedName>
</protein>
<organism evidence="1 2">
    <name type="scientific">Panagrolaimus davidi</name>
    <dbReference type="NCBI Taxonomy" id="227884"/>
    <lineage>
        <taxon>Eukaryota</taxon>
        <taxon>Metazoa</taxon>
        <taxon>Ecdysozoa</taxon>
        <taxon>Nematoda</taxon>
        <taxon>Chromadorea</taxon>
        <taxon>Rhabditida</taxon>
        <taxon>Tylenchina</taxon>
        <taxon>Panagrolaimomorpha</taxon>
        <taxon>Panagrolaimoidea</taxon>
        <taxon>Panagrolaimidae</taxon>
        <taxon>Panagrolaimus</taxon>
    </lineage>
</organism>
<evidence type="ECO:0000313" key="2">
    <source>
        <dbReference type="WBParaSite" id="PDA_v2.g16194.t1"/>
    </source>
</evidence>
<dbReference type="GO" id="GO:0030041">
    <property type="term" value="P:actin filament polymerization"/>
    <property type="evidence" value="ECO:0007669"/>
    <property type="project" value="TreeGrafter"/>
</dbReference>
<accession>A0A914PDE8</accession>
<dbReference type="WBParaSite" id="PDA_v2.g16194.t1">
    <property type="protein sequence ID" value="PDA_v2.g16194.t1"/>
    <property type="gene ID" value="PDA_v2.g16194"/>
</dbReference>
<dbReference type="Gene3D" id="2.80.10.50">
    <property type="match status" value="1"/>
</dbReference>
<dbReference type="Proteomes" id="UP000887578">
    <property type="component" value="Unplaced"/>
</dbReference>
<dbReference type="AlphaFoldDB" id="A0A914PDE8"/>
<dbReference type="PANTHER" id="PTHR33351:SF1">
    <property type="entry name" value="IG-LIKE DOMAIN-CONTAINING PROTEIN-RELATED"/>
    <property type="match status" value="1"/>
</dbReference>
<proteinExistence type="predicted"/>
<dbReference type="GO" id="GO:0051015">
    <property type="term" value="F:actin filament binding"/>
    <property type="evidence" value="ECO:0007669"/>
    <property type="project" value="TreeGrafter"/>
</dbReference>
<reference evidence="2" key="1">
    <citation type="submission" date="2022-11" db="UniProtKB">
        <authorList>
            <consortium name="WormBaseParasite"/>
        </authorList>
    </citation>
    <scope>IDENTIFICATION</scope>
</reference>
<evidence type="ECO:0000313" key="1">
    <source>
        <dbReference type="Proteomes" id="UP000887578"/>
    </source>
</evidence>
<dbReference type="GO" id="GO:0015629">
    <property type="term" value="C:actin cytoskeleton"/>
    <property type="evidence" value="ECO:0007669"/>
    <property type="project" value="TreeGrafter"/>
</dbReference>